<reference evidence="4" key="1">
    <citation type="journal article" date="2021" name="Cell">
        <title>Tracing the genetic footprints of vertebrate landing in non-teleost ray-finned fishes.</title>
        <authorList>
            <person name="Bi X."/>
            <person name="Wang K."/>
            <person name="Yang L."/>
            <person name="Pan H."/>
            <person name="Jiang H."/>
            <person name="Wei Q."/>
            <person name="Fang M."/>
            <person name="Yu H."/>
            <person name="Zhu C."/>
            <person name="Cai Y."/>
            <person name="He Y."/>
            <person name="Gan X."/>
            <person name="Zeng H."/>
            <person name="Yu D."/>
            <person name="Zhu Y."/>
            <person name="Jiang H."/>
            <person name="Qiu Q."/>
            <person name="Yang H."/>
            <person name="Zhang Y.E."/>
            <person name="Wang W."/>
            <person name="Zhu M."/>
            <person name="He S."/>
            <person name="Zhang G."/>
        </authorList>
    </citation>
    <scope>NUCLEOTIDE SEQUENCE</scope>
    <source>
        <strain evidence="4">Allg_001</strain>
    </source>
</reference>
<dbReference type="Gene3D" id="1.20.1280.50">
    <property type="match status" value="1"/>
</dbReference>
<dbReference type="InterPro" id="IPR009091">
    <property type="entry name" value="RCC1/BLIP-II"/>
</dbReference>
<feature type="non-terminal residue" evidence="4">
    <location>
        <position position="636"/>
    </location>
</feature>
<dbReference type="Gene3D" id="2.130.10.30">
    <property type="entry name" value="Regulator of chromosome condensation 1/beta-lactamase-inhibitor protein II"/>
    <property type="match status" value="1"/>
</dbReference>
<name>A0A8J7TCS0_ATRSP</name>
<protein>
    <submittedName>
        <fullName evidence="4">FBX24 protein</fullName>
    </submittedName>
</protein>
<dbReference type="Pfam" id="PF00415">
    <property type="entry name" value="RCC1"/>
    <property type="match status" value="1"/>
</dbReference>
<feature type="region of interest" description="Disordered" evidence="2">
    <location>
        <begin position="1"/>
        <end position="76"/>
    </location>
</feature>
<feature type="non-terminal residue" evidence="4">
    <location>
        <position position="1"/>
    </location>
</feature>
<organism evidence="4 5">
    <name type="scientific">Atractosteus spatula</name>
    <name type="common">Alligator gar</name>
    <name type="synonym">Lepisosteus spatula</name>
    <dbReference type="NCBI Taxonomy" id="7917"/>
    <lineage>
        <taxon>Eukaryota</taxon>
        <taxon>Metazoa</taxon>
        <taxon>Chordata</taxon>
        <taxon>Craniata</taxon>
        <taxon>Vertebrata</taxon>
        <taxon>Euteleostomi</taxon>
        <taxon>Actinopterygii</taxon>
        <taxon>Neopterygii</taxon>
        <taxon>Holostei</taxon>
        <taxon>Semionotiformes</taxon>
        <taxon>Lepisosteidae</taxon>
        <taxon>Atractosteus</taxon>
    </lineage>
</organism>
<gene>
    <name evidence="4" type="primary">Fbxo24</name>
    <name evidence="4" type="ORF">GTO95_0006217</name>
</gene>
<proteinExistence type="predicted"/>
<evidence type="ECO:0000256" key="2">
    <source>
        <dbReference type="SAM" id="MobiDB-lite"/>
    </source>
</evidence>
<dbReference type="AlphaFoldDB" id="A0A8J7TCS0"/>
<comment type="caution">
    <text evidence="4">The sequence shown here is derived from an EMBL/GenBank/DDBJ whole genome shotgun (WGS) entry which is preliminary data.</text>
</comment>
<dbReference type="SUPFAM" id="SSF50985">
    <property type="entry name" value="RCC1/BLIP-II"/>
    <property type="match status" value="1"/>
</dbReference>
<sequence>MDRGQGLESRDQGAGSGDREKGTCTGIGEREWRAGIRDGDQGVESGKWGSESRVREQALETGRGEQGAESRDRRQGLEIRAQGQSPLLELPHPCAAPQLVEILSWLSVRDVVAFGASCQSFRELCCSEAVWRRLCQRQVPRVHPLTDGHWRRAAILYYTRAVYFQALSGRGGRSLSPAVTPPLSLGYRKFLPTKDSLFLLDYRGTLFLLRSAMTPSSHGRPTWRRACRHAVVCTHAKDFASDPRCDVSYRRYLYVLVSRNPEATPGLSPGSPPCDCVEVYQQDTGQRVFKMTFHHSLTFTRLQLAGSESQRSLLLLSDEGKVYSLTVNEAHLVTPRSYTVQLAIRKISHSLPHLPVSQLHTSHSSALYLTACGSVYLELHSAGLYRQLFGTMQGFDHSDTQAPLALSLPSKVVSCSLGFSHLALLDEFGRLFMQGCNRYGQLGTGDKIDRGEPTQVAVSGQAVVVWCGLNHSLVLLGGAEGGREVHGCGCGGGGRLPGCPKGSATFTRLQVRVPPCALSLCSTKDCLYFLCCHDVDKPPLFREPIQQPRARGQGSTGTGDQEQGSEGEQKSRHLQNRLAEIRECASLQEQLGNLKETVQSHMALSTAHRNFLLEALTTMQRGTLTEQSNSGVATSI</sequence>
<dbReference type="PANTHER" id="PTHR47004">
    <property type="entry name" value="F-BOX ONLY PROTEIN 24"/>
    <property type="match status" value="1"/>
</dbReference>
<evidence type="ECO:0000259" key="3">
    <source>
        <dbReference type="Pfam" id="PF12937"/>
    </source>
</evidence>
<evidence type="ECO:0000313" key="4">
    <source>
        <dbReference type="EMBL" id="MBN3318528.1"/>
    </source>
</evidence>
<feature type="compositionally biased region" description="Basic and acidic residues" evidence="2">
    <location>
        <begin position="50"/>
        <end position="76"/>
    </location>
</feature>
<feature type="region of interest" description="Disordered" evidence="2">
    <location>
        <begin position="545"/>
        <end position="573"/>
    </location>
</feature>
<dbReference type="PANTHER" id="PTHR47004:SF1">
    <property type="entry name" value="F-BOX ONLY PROTEIN 24"/>
    <property type="match status" value="1"/>
</dbReference>
<feature type="repeat" description="RCC1" evidence="1">
    <location>
        <begin position="429"/>
        <end position="478"/>
    </location>
</feature>
<feature type="compositionally biased region" description="Basic and acidic residues" evidence="2">
    <location>
        <begin position="1"/>
        <end position="40"/>
    </location>
</feature>
<dbReference type="PROSITE" id="PS50012">
    <property type="entry name" value="RCC1_3"/>
    <property type="match status" value="1"/>
</dbReference>
<dbReference type="InterPro" id="IPR052866">
    <property type="entry name" value="F-box_protein_24"/>
</dbReference>
<dbReference type="InterPro" id="IPR000408">
    <property type="entry name" value="Reg_chr_condens"/>
</dbReference>
<feature type="domain" description="F-box" evidence="3">
    <location>
        <begin position="99"/>
        <end position="137"/>
    </location>
</feature>
<evidence type="ECO:0000256" key="1">
    <source>
        <dbReference type="PROSITE-ProRule" id="PRU00235"/>
    </source>
</evidence>
<accession>A0A8J7TCS0</accession>
<keyword evidence="5" id="KW-1185">Reference proteome</keyword>
<dbReference type="EMBL" id="JAAWVO010040204">
    <property type="protein sequence ID" value="MBN3318528.1"/>
    <property type="molecule type" value="Genomic_DNA"/>
</dbReference>
<evidence type="ECO:0000313" key="5">
    <source>
        <dbReference type="Proteomes" id="UP000736164"/>
    </source>
</evidence>
<dbReference type="Pfam" id="PF12937">
    <property type="entry name" value="F-box-like"/>
    <property type="match status" value="1"/>
</dbReference>
<dbReference type="Proteomes" id="UP000736164">
    <property type="component" value="Unassembled WGS sequence"/>
</dbReference>
<dbReference type="InterPro" id="IPR036047">
    <property type="entry name" value="F-box-like_dom_sf"/>
</dbReference>
<dbReference type="SUPFAM" id="SSF81383">
    <property type="entry name" value="F-box domain"/>
    <property type="match status" value="1"/>
</dbReference>
<dbReference type="InterPro" id="IPR001810">
    <property type="entry name" value="F-box_dom"/>
</dbReference>